<evidence type="ECO:0000313" key="2">
    <source>
        <dbReference type="Proteomes" id="UP000231300"/>
    </source>
</evidence>
<organism evidence="1 2">
    <name type="scientific">Candidatus Nomurabacteria bacterium CG_4_9_14_0_2_um_filter_32_10</name>
    <dbReference type="NCBI Taxonomy" id="1974729"/>
    <lineage>
        <taxon>Bacteria</taxon>
        <taxon>Candidatus Nomuraibacteriota</taxon>
    </lineage>
</organism>
<evidence type="ECO:0000313" key="1">
    <source>
        <dbReference type="EMBL" id="PJC49274.1"/>
    </source>
</evidence>
<dbReference type="Proteomes" id="UP000231300">
    <property type="component" value="Unassembled WGS sequence"/>
</dbReference>
<dbReference type="AlphaFoldDB" id="A0A2J0N317"/>
<accession>A0A2J0N317</accession>
<dbReference type="EMBL" id="PFRK01000039">
    <property type="protein sequence ID" value="PJC49274.1"/>
    <property type="molecule type" value="Genomic_DNA"/>
</dbReference>
<comment type="caution">
    <text evidence="1">The sequence shown here is derived from an EMBL/GenBank/DDBJ whole genome shotgun (WGS) entry which is preliminary data.</text>
</comment>
<name>A0A2J0N317_9BACT</name>
<reference evidence="2" key="1">
    <citation type="submission" date="2017-09" db="EMBL/GenBank/DDBJ databases">
        <title>Depth-based differentiation of microbial function through sediment-hosted aquifers and enrichment of novel symbionts in the deep terrestrial subsurface.</title>
        <authorList>
            <person name="Probst A.J."/>
            <person name="Ladd B."/>
            <person name="Jarett J.K."/>
            <person name="Geller-Mcgrath D.E."/>
            <person name="Sieber C.M.K."/>
            <person name="Emerson J.B."/>
            <person name="Anantharaman K."/>
            <person name="Thomas B.C."/>
            <person name="Malmstrom R."/>
            <person name="Stieglmeier M."/>
            <person name="Klingl A."/>
            <person name="Woyke T."/>
            <person name="Ryan C.M."/>
            <person name="Banfield J.F."/>
        </authorList>
    </citation>
    <scope>NUCLEOTIDE SEQUENCE [LARGE SCALE GENOMIC DNA]</scope>
</reference>
<protein>
    <submittedName>
        <fullName evidence="1">Uncharacterized protein</fullName>
    </submittedName>
</protein>
<sequence>MKKYGTESKKTPSIGEKMQKLGSLAGFIVDFLATLLSEEEVEFWLGHKTELKKKISEVFSIVDEYASIREEWQKFYKSHFNLDVDFSRVIIPNRPDGDWRLIFIAKGMIMNKAFDRCKALFKSWCYITNDDLDKAI</sequence>
<gene>
    <name evidence="1" type="ORF">CO033_02460</name>
</gene>
<proteinExistence type="predicted"/>
<feature type="non-terminal residue" evidence="1">
    <location>
        <position position="136"/>
    </location>
</feature>